<dbReference type="PANTHER" id="PTHR47916:SF1">
    <property type="entry name" value="3-HYDROXY-5-PHOSPHONOOXYPENTANE-2,4-DIONE THIOLASE"/>
    <property type="match status" value="1"/>
</dbReference>
<accession>C6W832</accession>
<dbReference type="PIRSF" id="PIRSF038992">
    <property type="entry name" value="Aldolase_Ia"/>
    <property type="match status" value="1"/>
</dbReference>
<dbReference type="GO" id="GO:0004332">
    <property type="term" value="F:fructose-bisphosphate aldolase activity"/>
    <property type="evidence" value="ECO:0007669"/>
    <property type="project" value="InterPro"/>
</dbReference>
<dbReference type="Pfam" id="PF01791">
    <property type="entry name" value="DeoC"/>
    <property type="match status" value="1"/>
</dbReference>
<evidence type="ECO:0000313" key="2">
    <source>
        <dbReference type="Proteomes" id="UP000002213"/>
    </source>
</evidence>
<protein>
    <submittedName>
        <fullName evidence="1">Deoxyribose-phosphate aldolase/phospho-2-dehydro-3-deoxyheptonate aldolase</fullName>
    </submittedName>
</protein>
<dbReference type="SMART" id="SM01133">
    <property type="entry name" value="DeoC"/>
    <property type="match status" value="1"/>
</dbReference>
<reference evidence="1 2" key="1">
    <citation type="journal article" date="2009" name="Stand. Genomic Sci.">
        <title>Complete genome sequence of Actinosynnema mirum type strain (101).</title>
        <authorList>
            <person name="Land M."/>
            <person name="Lapidus A."/>
            <person name="Mayilraj S."/>
            <person name="Chen F."/>
            <person name="Copeland A."/>
            <person name="Del Rio T.G."/>
            <person name="Nolan M."/>
            <person name="Lucas S."/>
            <person name="Tice H."/>
            <person name="Cheng J.F."/>
            <person name="Chertkov O."/>
            <person name="Bruce D."/>
            <person name="Goodwin L."/>
            <person name="Pitluck S."/>
            <person name="Rohde M."/>
            <person name="Goker M."/>
            <person name="Pati A."/>
            <person name="Ivanova N."/>
            <person name="Mavromatis K."/>
            <person name="Chen A."/>
            <person name="Palaniappan K."/>
            <person name="Hauser L."/>
            <person name="Chang Y.J."/>
            <person name="Jeffries C.C."/>
            <person name="Brettin T."/>
            <person name="Detter J.C."/>
            <person name="Han C."/>
            <person name="Chain P."/>
            <person name="Tindall B.J."/>
            <person name="Bristow J."/>
            <person name="Eisen J.A."/>
            <person name="Markowitz V."/>
            <person name="Hugenholtz P."/>
            <person name="Kyrpides N.C."/>
            <person name="Klenk H.P."/>
        </authorList>
    </citation>
    <scope>NUCLEOTIDE SEQUENCE [LARGE SCALE GENOMIC DNA]</scope>
    <source>
        <strain evidence="2">ATCC 29888 / DSM 43827 / JCM 3225 / NBRC 14064 / NCIMB 13271 / NRRL B-12336 / IMRU 3971 / 101</strain>
    </source>
</reference>
<dbReference type="Proteomes" id="UP000002213">
    <property type="component" value="Chromosome"/>
</dbReference>
<gene>
    <name evidence="1" type="ordered locus">Amir_3141</name>
</gene>
<dbReference type="eggNOG" id="COG1830">
    <property type="taxonomic scope" value="Bacteria"/>
</dbReference>
<evidence type="ECO:0000313" key="1">
    <source>
        <dbReference type="EMBL" id="ACU37053.1"/>
    </source>
</evidence>
<sequence length="261" mass="26956">MTPFRTFARQLRIRRMHQHGGPRLLLVPLEQPAAGCGSLARTVAEVIDGGADAVVLHKGLLRHVHPESFTSASLVVNLSASTKHAPDSTHLVAHVEEAVRLGADAVCVSVDFGSDGENRQIADLATVAEECDRWNVPLLASVHPRGPEQGSPELLARAAGLAVDLGADLVELPPVADHAAQADVIAGCAIPVLIAVTHHRVDAETVAEARRALAAGSGGITAGQAVADSGDPAALARVLANVVHADAPRGIPSARSRPHGV</sequence>
<proteinExistence type="predicted"/>
<dbReference type="InterPro" id="IPR013785">
    <property type="entry name" value="Aldolase_TIM"/>
</dbReference>
<dbReference type="SUPFAM" id="SSF51569">
    <property type="entry name" value="Aldolase"/>
    <property type="match status" value="1"/>
</dbReference>
<dbReference type="InterPro" id="IPR050456">
    <property type="entry name" value="DeoC/FbaB_aldolase"/>
</dbReference>
<dbReference type="PANTHER" id="PTHR47916">
    <property type="entry name" value="FRUCTOSE-BISPHOSPHATE ALDOLASE CLASS 1"/>
    <property type="match status" value="1"/>
</dbReference>
<keyword evidence="2" id="KW-1185">Reference proteome</keyword>
<dbReference type="InterPro" id="IPR041720">
    <property type="entry name" value="FbaB-like"/>
</dbReference>
<dbReference type="Gene3D" id="3.20.20.70">
    <property type="entry name" value="Aldolase class I"/>
    <property type="match status" value="1"/>
</dbReference>
<organism evidence="1 2">
    <name type="scientific">Actinosynnema mirum (strain ATCC 29888 / DSM 43827 / JCM 3225 / NBRC 14064 / NCIMB 13271 / NRRL B-12336 / IMRU 3971 / 101)</name>
    <dbReference type="NCBI Taxonomy" id="446462"/>
    <lineage>
        <taxon>Bacteria</taxon>
        <taxon>Bacillati</taxon>
        <taxon>Actinomycetota</taxon>
        <taxon>Actinomycetes</taxon>
        <taxon>Pseudonocardiales</taxon>
        <taxon>Pseudonocardiaceae</taxon>
        <taxon>Actinosynnema</taxon>
    </lineage>
</organism>
<dbReference type="KEGG" id="ami:Amir_3141"/>
<dbReference type="EMBL" id="CP001630">
    <property type="protein sequence ID" value="ACU37053.1"/>
    <property type="molecule type" value="Genomic_DNA"/>
</dbReference>
<dbReference type="AlphaFoldDB" id="C6W832"/>
<dbReference type="STRING" id="446462.Amir_3141"/>
<dbReference type="RefSeq" id="WP_015801942.1">
    <property type="nucleotide sequence ID" value="NC_013093.1"/>
</dbReference>
<dbReference type="InterPro" id="IPR002915">
    <property type="entry name" value="DeoC/FbaB/LacD_aldolase"/>
</dbReference>
<dbReference type="HOGENOM" id="CLU_057069_2_0_11"/>
<name>C6W832_ACTMD</name>